<dbReference type="Proteomes" id="UP001151760">
    <property type="component" value="Unassembled WGS sequence"/>
</dbReference>
<name>A0ABQ5D0E0_9ASTR</name>
<sequence>MVEHRDGSTTVEVEISSVVFLSLAKKNGNGANERHVIVMTHQQHFGEVEYLLCVLQTLSQAEMGHWKTRYWYAYECRDMRIRRISLRNSLVGNDYMVNLLVKVTGGIEVID</sequence>
<reference evidence="1" key="1">
    <citation type="journal article" date="2022" name="Int. J. Mol. Sci.">
        <title>Draft Genome of Tanacetum Coccineum: Genomic Comparison of Closely Related Tanacetum-Family Plants.</title>
        <authorList>
            <person name="Yamashiro T."/>
            <person name="Shiraishi A."/>
            <person name="Nakayama K."/>
            <person name="Satake H."/>
        </authorList>
    </citation>
    <scope>NUCLEOTIDE SEQUENCE</scope>
</reference>
<organism evidence="1 2">
    <name type="scientific">Tanacetum coccineum</name>
    <dbReference type="NCBI Taxonomy" id="301880"/>
    <lineage>
        <taxon>Eukaryota</taxon>
        <taxon>Viridiplantae</taxon>
        <taxon>Streptophyta</taxon>
        <taxon>Embryophyta</taxon>
        <taxon>Tracheophyta</taxon>
        <taxon>Spermatophyta</taxon>
        <taxon>Magnoliopsida</taxon>
        <taxon>eudicotyledons</taxon>
        <taxon>Gunneridae</taxon>
        <taxon>Pentapetalae</taxon>
        <taxon>asterids</taxon>
        <taxon>campanulids</taxon>
        <taxon>Asterales</taxon>
        <taxon>Asteraceae</taxon>
        <taxon>Asteroideae</taxon>
        <taxon>Anthemideae</taxon>
        <taxon>Anthemidinae</taxon>
        <taxon>Tanacetum</taxon>
    </lineage>
</organism>
<gene>
    <name evidence="1" type="ORF">Tco_0922883</name>
</gene>
<reference evidence="1" key="2">
    <citation type="submission" date="2022-01" db="EMBL/GenBank/DDBJ databases">
        <authorList>
            <person name="Yamashiro T."/>
            <person name="Shiraishi A."/>
            <person name="Satake H."/>
            <person name="Nakayama K."/>
        </authorList>
    </citation>
    <scope>NUCLEOTIDE SEQUENCE</scope>
</reference>
<evidence type="ECO:0000313" key="2">
    <source>
        <dbReference type="Proteomes" id="UP001151760"/>
    </source>
</evidence>
<keyword evidence="2" id="KW-1185">Reference proteome</keyword>
<accession>A0ABQ5D0E0</accession>
<dbReference type="EMBL" id="BQNB010014795">
    <property type="protein sequence ID" value="GJT32464.1"/>
    <property type="molecule type" value="Genomic_DNA"/>
</dbReference>
<proteinExistence type="predicted"/>
<evidence type="ECO:0000313" key="1">
    <source>
        <dbReference type="EMBL" id="GJT32464.1"/>
    </source>
</evidence>
<protein>
    <submittedName>
        <fullName evidence="1">Uncharacterized protein</fullName>
    </submittedName>
</protein>
<comment type="caution">
    <text evidence="1">The sequence shown here is derived from an EMBL/GenBank/DDBJ whole genome shotgun (WGS) entry which is preliminary data.</text>
</comment>